<dbReference type="PROSITE" id="PS50850">
    <property type="entry name" value="MFS"/>
    <property type="match status" value="1"/>
</dbReference>
<dbReference type="Proteomes" id="UP000250043">
    <property type="component" value="Unassembled WGS sequence"/>
</dbReference>
<comment type="similarity">
    <text evidence="7">Belongs to the major facilitator superfamily. DHA1 family. Polyamines/proton antiporter (TC 2.A.1.2.16) subfamily.</text>
</comment>
<evidence type="ECO:0000256" key="5">
    <source>
        <dbReference type="ARBA" id="ARBA00022989"/>
    </source>
</evidence>
<evidence type="ECO:0000256" key="7">
    <source>
        <dbReference type="ARBA" id="ARBA00038459"/>
    </source>
</evidence>
<evidence type="ECO:0000256" key="6">
    <source>
        <dbReference type="ARBA" id="ARBA00023136"/>
    </source>
</evidence>
<name>A0A8E2DSW8_9APHY</name>
<evidence type="ECO:0000256" key="1">
    <source>
        <dbReference type="ARBA" id="ARBA00004651"/>
    </source>
</evidence>
<dbReference type="GO" id="GO:0005886">
    <property type="term" value="C:plasma membrane"/>
    <property type="evidence" value="ECO:0007669"/>
    <property type="project" value="UniProtKB-SubCell"/>
</dbReference>
<evidence type="ECO:0000256" key="9">
    <source>
        <dbReference type="SAM" id="Phobius"/>
    </source>
</evidence>
<accession>A0A8E2DSW8</accession>
<feature type="transmembrane region" description="Helical" evidence="9">
    <location>
        <begin position="194"/>
        <end position="215"/>
    </location>
</feature>
<dbReference type="PANTHER" id="PTHR23502:SF186">
    <property type="entry name" value="MAJOR FACILITATOR SUPERFAMILY (MFS) PROFILE DOMAIN-CONTAINING PROTEIN"/>
    <property type="match status" value="1"/>
</dbReference>
<dbReference type="Gene3D" id="1.20.1250.20">
    <property type="entry name" value="MFS general substrate transporter like domains"/>
    <property type="match status" value="1"/>
</dbReference>
<feature type="transmembrane region" description="Helical" evidence="9">
    <location>
        <begin position="407"/>
        <end position="426"/>
    </location>
</feature>
<evidence type="ECO:0000313" key="11">
    <source>
        <dbReference type="EMBL" id="OCH95314.1"/>
    </source>
</evidence>
<feature type="transmembrane region" description="Helical" evidence="9">
    <location>
        <begin position="135"/>
        <end position="153"/>
    </location>
</feature>
<evidence type="ECO:0000313" key="12">
    <source>
        <dbReference type="Proteomes" id="UP000250043"/>
    </source>
</evidence>
<keyword evidence="2" id="KW-0813">Transport</keyword>
<dbReference type="EMBL" id="KV722337">
    <property type="protein sequence ID" value="OCH95314.1"/>
    <property type="molecule type" value="Genomic_DNA"/>
</dbReference>
<reference evidence="11 12" key="1">
    <citation type="submission" date="2016-07" db="EMBL/GenBank/DDBJ databases">
        <title>Draft genome of the white-rot fungus Obba rivulosa 3A-2.</title>
        <authorList>
            <consortium name="DOE Joint Genome Institute"/>
            <person name="Miettinen O."/>
            <person name="Riley R."/>
            <person name="Acob R."/>
            <person name="Barry K."/>
            <person name="Cullen D."/>
            <person name="De Vries R."/>
            <person name="Hainaut M."/>
            <person name="Hatakka A."/>
            <person name="Henrissat B."/>
            <person name="Hilden K."/>
            <person name="Kuo R."/>
            <person name="Labutti K."/>
            <person name="Lipzen A."/>
            <person name="Makela M.R."/>
            <person name="Sandor L."/>
            <person name="Spatafora J.W."/>
            <person name="Grigoriev I.V."/>
            <person name="Hibbett D.S."/>
        </authorList>
    </citation>
    <scope>NUCLEOTIDE SEQUENCE [LARGE SCALE GENOMIC DNA]</scope>
    <source>
        <strain evidence="11 12">3A-2</strain>
    </source>
</reference>
<evidence type="ECO:0000259" key="10">
    <source>
        <dbReference type="PROSITE" id="PS50850"/>
    </source>
</evidence>
<feature type="transmembrane region" description="Helical" evidence="9">
    <location>
        <begin position="104"/>
        <end position="123"/>
    </location>
</feature>
<proteinExistence type="inferred from homology"/>
<comment type="subcellular location">
    <subcellularLocation>
        <location evidence="1">Cell membrane</location>
        <topology evidence="1">Multi-pass membrane protein</topology>
    </subcellularLocation>
</comment>
<dbReference type="AlphaFoldDB" id="A0A8E2DSW8"/>
<feature type="transmembrane region" description="Helical" evidence="9">
    <location>
        <begin position="294"/>
        <end position="321"/>
    </location>
</feature>
<evidence type="ECO:0000256" key="4">
    <source>
        <dbReference type="ARBA" id="ARBA00022692"/>
    </source>
</evidence>
<feature type="transmembrane region" description="Helical" evidence="9">
    <location>
        <begin position="475"/>
        <end position="495"/>
    </location>
</feature>
<feature type="transmembrane region" description="Helical" evidence="9">
    <location>
        <begin position="341"/>
        <end position="359"/>
    </location>
</feature>
<dbReference type="PANTHER" id="PTHR23502">
    <property type="entry name" value="MAJOR FACILITATOR SUPERFAMILY"/>
    <property type="match status" value="1"/>
</dbReference>
<dbReference type="InterPro" id="IPR020846">
    <property type="entry name" value="MFS_dom"/>
</dbReference>
<feature type="region of interest" description="Disordered" evidence="8">
    <location>
        <begin position="1"/>
        <end position="48"/>
    </location>
</feature>
<organism evidence="11 12">
    <name type="scientific">Obba rivulosa</name>
    <dbReference type="NCBI Taxonomy" id="1052685"/>
    <lineage>
        <taxon>Eukaryota</taxon>
        <taxon>Fungi</taxon>
        <taxon>Dikarya</taxon>
        <taxon>Basidiomycota</taxon>
        <taxon>Agaricomycotina</taxon>
        <taxon>Agaricomycetes</taxon>
        <taxon>Polyporales</taxon>
        <taxon>Gelatoporiaceae</taxon>
        <taxon>Obba</taxon>
    </lineage>
</organism>
<keyword evidence="4 9" id="KW-0812">Transmembrane</keyword>
<keyword evidence="5 9" id="KW-1133">Transmembrane helix</keyword>
<feature type="transmembrane region" description="Helical" evidence="9">
    <location>
        <begin position="380"/>
        <end position="401"/>
    </location>
</feature>
<sequence>MSQPSAVSSYEDKASPASATDTADDATFAVQPERSYPGSGTRDDPYVVDWSPGDVENPYNWPKSKRWIITYQLALSTFTVSFCSSCYTGGLDDMQRDLHMSQEVAILGLSLYVLGFGLGPTVFAPLSEIFGRRPIFLSTFAIYACFHMGGALAQNAATVLVTRTLAGVWGSAPLTNAGAGMADIWTPRERGVAAGLYATAPFLGPVLGPLIGGWITETRLGWRFNFWIMFMFSAIVYILGVIVTPETYHPALLRKRVKKLMQASGGEIFYVSKFDIKHKRTFKAVFKRNMGKPFVFLATEPIVLFIAIYVSIAYATLYAFFAAYPIVFQEHRHFSPGQGGLTFLGVGLGTMTGTALTPIQNRLYWRAMARSPTGRAPPEARLYLPMVGGLGLPIGIFWFAWTSSPSIPWISPVLAGAPFGIGVAVIMQGMTQYLMDAYGIFCASAIASTVVLRSITAAIFPLICPIMYRNLGDEWACTIFGFLALACAPIPWLFFKYGSFVRQHSRYAHKDAVDDQPTTQTVASDSNTIKEGRPNIGDIEKLEVEEA</sequence>
<dbReference type="OrthoDB" id="9986881at2759"/>
<dbReference type="Pfam" id="PF07690">
    <property type="entry name" value="MFS_1"/>
    <property type="match status" value="1"/>
</dbReference>
<protein>
    <submittedName>
        <fullName evidence="11">MFS general substrate transporter</fullName>
    </submittedName>
</protein>
<keyword evidence="6 9" id="KW-0472">Membrane</keyword>
<evidence type="ECO:0000256" key="2">
    <source>
        <dbReference type="ARBA" id="ARBA00022448"/>
    </source>
</evidence>
<dbReference type="GO" id="GO:0022857">
    <property type="term" value="F:transmembrane transporter activity"/>
    <property type="evidence" value="ECO:0007669"/>
    <property type="project" value="InterPro"/>
</dbReference>
<feature type="transmembrane region" description="Helical" evidence="9">
    <location>
        <begin position="438"/>
        <end position="463"/>
    </location>
</feature>
<keyword evidence="3" id="KW-1003">Cell membrane</keyword>
<evidence type="ECO:0000256" key="8">
    <source>
        <dbReference type="SAM" id="MobiDB-lite"/>
    </source>
</evidence>
<dbReference type="SUPFAM" id="SSF103473">
    <property type="entry name" value="MFS general substrate transporter"/>
    <property type="match status" value="1"/>
</dbReference>
<dbReference type="InterPro" id="IPR011701">
    <property type="entry name" value="MFS"/>
</dbReference>
<keyword evidence="12" id="KW-1185">Reference proteome</keyword>
<evidence type="ECO:0000256" key="3">
    <source>
        <dbReference type="ARBA" id="ARBA00022475"/>
    </source>
</evidence>
<dbReference type="InterPro" id="IPR036259">
    <property type="entry name" value="MFS_trans_sf"/>
</dbReference>
<dbReference type="FunFam" id="1.20.1250.20:FF:000011">
    <property type="entry name" value="MFS multidrug transporter, putative"/>
    <property type="match status" value="1"/>
</dbReference>
<feature type="transmembrane region" description="Helical" evidence="9">
    <location>
        <begin position="227"/>
        <end position="248"/>
    </location>
</feature>
<dbReference type="CDD" id="cd17323">
    <property type="entry name" value="MFS_Tpo1_MDR_like"/>
    <property type="match status" value="1"/>
</dbReference>
<gene>
    <name evidence="11" type="ORF">OBBRIDRAFT_746029</name>
</gene>
<feature type="domain" description="Major facilitator superfamily (MFS) profile" evidence="10">
    <location>
        <begin position="69"/>
        <end position="499"/>
    </location>
</feature>